<feature type="compositionally biased region" description="Polar residues" evidence="1">
    <location>
        <begin position="1"/>
        <end position="18"/>
    </location>
</feature>
<evidence type="ECO:0000256" key="1">
    <source>
        <dbReference type="SAM" id="MobiDB-lite"/>
    </source>
</evidence>
<comment type="caution">
    <text evidence="2">The sequence shown here is derived from an EMBL/GenBank/DDBJ whole genome shotgun (WGS) entry which is preliminary data.</text>
</comment>
<organism evidence="2">
    <name type="scientific">Tanacetum cinerariifolium</name>
    <name type="common">Dalmatian daisy</name>
    <name type="synonym">Chrysanthemum cinerariifolium</name>
    <dbReference type="NCBI Taxonomy" id="118510"/>
    <lineage>
        <taxon>Eukaryota</taxon>
        <taxon>Viridiplantae</taxon>
        <taxon>Streptophyta</taxon>
        <taxon>Embryophyta</taxon>
        <taxon>Tracheophyta</taxon>
        <taxon>Spermatophyta</taxon>
        <taxon>Magnoliopsida</taxon>
        <taxon>eudicotyledons</taxon>
        <taxon>Gunneridae</taxon>
        <taxon>Pentapetalae</taxon>
        <taxon>asterids</taxon>
        <taxon>campanulids</taxon>
        <taxon>Asterales</taxon>
        <taxon>Asteraceae</taxon>
        <taxon>Asteroideae</taxon>
        <taxon>Anthemideae</taxon>
        <taxon>Anthemidinae</taxon>
        <taxon>Tanacetum</taxon>
    </lineage>
</organism>
<name>A0A699J5K0_TANCI</name>
<proteinExistence type="predicted"/>
<feature type="region of interest" description="Disordered" evidence="1">
    <location>
        <begin position="1"/>
        <end position="20"/>
    </location>
</feature>
<protein>
    <submittedName>
        <fullName evidence="2">Uncharacterized protein</fullName>
    </submittedName>
</protein>
<accession>A0A699J5K0</accession>
<evidence type="ECO:0000313" key="2">
    <source>
        <dbReference type="EMBL" id="GFA13645.1"/>
    </source>
</evidence>
<dbReference type="AlphaFoldDB" id="A0A699J5K0"/>
<sequence>MSNEAVELTQSTPTSELSTPLIRFEMSSPDEISTPTSGAGMRGVLVRMRGAGVRMRGFGVSWDPVDGEAMLGNAMGIPALAWPIVITSEDCRIHAQIPEPILLQEPVLEPLVRRIVQYKGG</sequence>
<gene>
    <name evidence="2" type="ORF">Tci_585617</name>
</gene>
<dbReference type="EMBL" id="BKCJ010374535">
    <property type="protein sequence ID" value="GFA13645.1"/>
    <property type="molecule type" value="Genomic_DNA"/>
</dbReference>
<reference evidence="2" key="1">
    <citation type="journal article" date="2019" name="Sci. Rep.">
        <title>Draft genome of Tanacetum cinerariifolium, the natural source of mosquito coil.</title>
        <authorList>
            <person name="Yamashiro T."/>
            <person name="Shiraishi A."/>
            <person name="Satake H."/>
            <person name="Nakayama K."/>
        </authorList>
    </citation>
    <scope>NUCLEOTIDE SEQUENCE</scope>
</reference>